<name>A0A6N2TD33_9ACTO</name>
<evidence type="ECO:0000313" key="2">
    <source>
        <dbReference type="EMBL" id="VYT03475.1"/>
    </source>
</evidence>
<reference evidence="2" key="1">
    <citation type="submission" date="2019-11" db="EMBL/GenBank/DDBJ databases">
        <authorList>
            <person name="Feng L."/>
        </authorList>
    </citation>
    <scope>NUCLEOTIDE SEQUENCE</scope>
    <source>
        <strain evidence="2">AodontolyticusLFYP35</strain>
    </source>
</reference>
<dbReference type="Gene3D" id="3.40.630.30">
    <property type="match status" value="1"/>
</dbReference>
<gene>
    <name evidence="2" type="ORF">AOLFYP35_01297</name>
</gene>
<feature type="domain" description="N-acetyltransferase" evidence="1">
    <location>
        <begin position="23"/>
        <end position="181"/>
    </location>
</feature>
<dbReference type="EMBL" id="CACRSM010000002">
    <property type="protein sequence ID" value="VYT03475.1"/>
    <property type="molecule type" value="Genomic_DNA"/>
</dbReference>
<accession>A0A6N2TD33</accession>
<dbReference type="InterPro" id="IPR016181">
    <property type="entry name" value="Acyl_CoA_acyltransferase"/>
</dbReference>
<dbReference type="GO" id="GO:0016747">
    <property type="term" value="F:acyltransferase activity, transferring groups other than amino-acyl groups"/>
    <property type="evidence" value="ECO:0007669"/>
    <property type="project" value="InterPro"/>
</dbReference>
<proteinExistence type="predicted"/>
<sequence length="342" mass="38768">MASYQVDRGVEAYPPFPQEHHGIVWRQLDARDLHALSALFARMEARDNPPYRTAFAEVEEMLSPASLWWGIAAFATKGIAQGRMVAFAQTRLRFSERIECVCQGGVDPDFRRIGLGSSLLEWQIAAARSMLERNEDNGQRAIVSFVENWQDELENALKARGFHWERTYYDLRAKLDPLPQTPSLGSYMTIEQWSPSWDDELRRAANLIAQQQGRAALTEEQWTMGRSSFAPDWSYIAVDRRSDRPRIAGFTLVSKYEQDWPALGWKEGYIDHIGVGDEWRNTPVLDALVVASMRAQAQDGMDLIATGIAQTEGSATLSVFEYLGFRVVGQQRLYAIDIPDIS</sequence>
<organism evidence="2">
    <name type="scientific">Schaalia odontolytica</name>
    <dbReference type="NCBI Taxonomy" id="1660"/>
    <lineage>
        <taxon>Bacteria</taxon>
        <taxon>Bacillati</taxon>
        <taxon>Actinomycetota</taxon>
        <taxon>Actinomycetes</taxon>
        <taxon>Actinomycetales</taxon>
        <taxon>Actinomycetaceae</taxon>
        <taxon>Schaalia</taxon>
    </lineage>
</organism>
<dbReference type="SUPFAM" id="SSF55729">
    <property type="entry name" value="Acyl-CoA N-acyltransferases (Nat)"/>
    <property type="match status" value="1"/>
</dbReference>
<dbReference type="InterPro" id="IPR000182">
    <property type="entry name" value="GNAT_dom"/>
</dbReference>
<dbReference type="AlphaFoldDB" id="A0A6N2TD33"/>
<evidence type="ECO:0000259" key="1">
    <source>
        <dbReference type="PROSITE" id="PS51186"/>
    </source>
</evidence>
<dbReference type="PROSITE" id="PS51186">
    <property type="entry name" value="GNAT"/>
    <property type="match status" value="1"/>
</dbReference>
<protein>
    <recommendedName>
        <fullName evidence="1">N-acetyltransferase domain-containing protein</fullName>
    </recommendedName>
</protein>